<keyword evidence="3" id="KW-1185">Reference proteome</keyword>
<accession>A0A2J6Q308</accession>
<protein>
    <submittedName>
        <fullName evidence="2">Uncharacterized protein</fullName>
    </submittedName>
</protein>
<proteinExistence type="predicted"/>
<sequence>MSELLELPTWVFLPPGDLPPATLAPKLLGAIVPDFEHPAVDFVPDDAAMFRLDSSDVLTMPSKDFDSSALGGDINNSLTLHFAELLQSTYSAELSNTRALKSKYICTWTLSHPRKIFDAVKAHHEQEILRLIEHNPKQHRGAVYMVVGIKVCLDAEMSTESSTARDIDGNIGVPVNSIVTAATGVILPVDASIGTEVQHRDAQNSRVNQIVCGAYIFAVQYRMIMKESSWKTWTARKPRQTQYGDWKTVPKGKGFYTGEEDDESDDEEDCDEAKEDPELLKLGKLQCSKSLCPEGEKVLVDHME</sequence>
<reference evidence="2 3" key="1">
    <citation type="submission" date="2016-05" db="EMBL/GenBank/DDBJ databases">
        <title>A degradative enzymes factory behind the ericoid mycorrhizal symbiosis.</title>
        <authorList>
            <consortium name="DOE Joint Genome Institute"/>
            <person name="Martino E."/>
            <person name="Morin E."/>
            <person name="Grelet G."/>
            <person name="Kuo A."/>
            <person name="Kohler A."/>
            <person name="Daghino S."/>
            <person name="Barry K."/>
            <person name="Choi C."/>
            <person name="Cichocki N."/>
            <person name="Clum A."/>
            <person name="Copeland A."/>
            <person name="Hainaut M."/>
            <person name="Haridas S."/>
            <person name="Labutti K."/>
            <person name="Lindquist E."/>
            <person name="Lipzen A."/>
            <person name="Khouja H.-R."/>
            <person name="Murat C."/>
            <person name="Ohm R."/>
            <person name="Olson A."/>
            <person name="Spatafora J."/>
            <person name="Veneault-Fourrey C."/>
            <person name="Henrissat B."/>
            <person name="Grigoriev I."/>
            <person name="Martin F."/>
            <person name="Perotto S."/>
        </authorList>
    </citation>
    <scope>NUCLEOTIDE SEQUENCE [LARGE SCALE GENOMIC DNA]</scope>
    <source>
        <strain evidence="2 3">UAMH 7357</strain>
    </source>
</reference>
<organism evidence="2 3">
    <name type="scientific">Hyaloscypha hepaticicola</name>
    <dbReference type="NCBI Taxonomy" id="2082293"/>
    <lineage>
        <taxon>Eukaryota</taxon>
        <taxon>Fungi</taxon>
        <taxon>Dikarya</taxon>
        <taxon>Ascomycota</taxon>
        <taxon>Pezizomycotina</taxon>
        <taxon>Leotiomycetes</taxon>
        <taxon>Helotiales</taxon>
        <taxon>Hyaloscyphaceae</taxon>
        <taxon>Hyaloscypha</taxon>
    </lineage>
</organism>
<evidence type="ECO:0000313" key="2">
    <source>
        <dbReference type="EMBL" id="PMD20626.1"/>
    </source>
</evidence>
<evidence type="ECO:0000313" key="3">
    <source>
        <dbReference type="Proteomes" id="UP000235672"/>
    </source>
</evidence>
<dbReference type="OrthoDB" id="5428623at2759"/>
<gene>
    <name evidence="2" type="ORF">NA56DRAFT_689639</name>
</gene>
<feature type="region of interest" description="Disordered" evidence="1">
    <location>
        <begin position="252"/>
        <end position="275"/>
    </location>
</feature>
<dbReference type="EMBL" id="KZ613484">
    <property type="protein sequence ID" value="PMD20626.1"/>
    <property type="molecule type" value="Genomic_DNA"/>
</dbReference>
<dbReference type="AlphaFoldDB" id="A0A2J6Q308"/>
<feature type="compositionally biased region" description="Acidic residues" evidence="1">
    <location>
        <begin position="258"/>
        <end position="275"/>
    </location>
</feature>
<dbReference type="Proteomes" id="UP000235672">
    <property type="component" value="Unassembled WGS sequence"/>
</dbReference>
<evidence type="ECO:0000256" key="1">
    <source>
        <dbReference type="SAM" id="MobiDB-lite"/>
    </source>
</evidence>
<name>A0A2J6Q308_9HELO</name>